<protein>
    <submittedName>
        <fullName evidence="7">Globin family profile domain-containing protein</fullName>
    </submittedName>
</protein>
<feature type="region of interest" description="Disordered" evidence="4">
    <location>
        <begin position="1"/>
        <end position="115"/>
    </location>
</feature>
<dbReference type="InterPro" id="IPR009050">
    <property type="entry name" value="Globin-like_sf"/>
</dbReference>
<dbReference type="AlphaFoldDB" id="A0A915E297"/>
<feature type="region of interest" description="Disordered" evidence="4">
    <location>
        <begin position="184"/>
        <end position="204"/>
    </location>
</feature>
<dbReference type="CDD" id="cd01040">
    <property type="entry name" value="Mb-like"/>
    <property type="match status" value="1"/>
</dbReference>
<evidence type="ECO:0000259" key="5">
    <source>
        <dbReference type="PROSITE" id="PS01033"/>
    </source>
</evidence>
<dbReference type="GO" id="GO:0019825">
    <property type="term" value="F:oxygen binding"/>
    <property type="evidence" value="ECO:0007669"/>
    <property type="project" value="InterPro"/>
</dbReference>
<evidence type="ECO:0000256" key="2">
    <source>
        <dbReference type="ARBA" id="ARBA00022723"/>
    </source>
</evidence>
<dbReference type="InterPro" id="IPR044399">
    <property type="entry name" value="Mb-like_M"/>
</dbReference>
<keyword evidence="1" id="KW-0349">Heme</keyword>
<keyword evidence="3" id="KW-0408">Iron</keyword>
<evidence type="ECO:0000313" key="6">
    <source>
        <dbReference type="Proteomes" id="UP000887574"/>
    </source>
</evidence>
<dbReference type="Gene3D" id="1.10.490.10">
    <property type="entry name" value="Globins"/>
    <property type="match status" value="1"/>
</dbReference>
<evidence type="ECO:0000313" key="7">
    <source>
        <dbReference type="WBParaSite" id="jg25934"/>
    </source>
</evidence>
<dbReference type="InterPro" id="IPR050532">
    <property type="entry name" value="Globin-like_OT"/>
</dbReference>
<accession>A0A915E297</accession>
<dbReference type="GO" id="GO:0020037">
    <property type="term" value="F:heme binding"/>
    <property type="evidence" value="ECO:0007669"/>
    <property type="project" value="InterPro"/>
</dbReference>
<dbReference type="GO" id="GO:0046872">
    <property type="term" value="F:metal ion binding"/>
    <property type="evidence" value="ECO:0007669"/>
    <property type="project" value="UniProtKB-KW"/>
</dbReference>
<evidence type="ECO:0000256" key="1">
    <source>
        <dbReference type="ARBA" id="ARBA00022617"/>
    </source>
</evidence>
<sequence>MRQQHHLQQQGRLNGSGQQQQQSNGENGGGKVMKSSSSGAISARRPIKTYHLQPSLNNSGDPAKRTYSVIQHNNGHGTPRTRRRNEAAKKSQARPSSKSFRSFPPVPIPKKSRRCQEILPQDPTTSSAATAAASATSQLFLQPPDLKREGSWRKLKRKLTPSKRKPEVEVAQDKANQLVARPEAGFSGTTSNDLKDGGHNQIPKPHRKETLIIIEPCEEEEKENLHKPLIEADSLEKNVFSETRSSRVPSIHETSSVSNFEGEVAECSPHFVKNVPEASSTAFNLSSSSSSSDNEPEPYTQLVDVDNTSTTTGSVTAETLEGNSDIADRPLPPAYPHLMDSAMTQSAYVQGNKKGSPAPGSMSVRTTRRLRFKMPQASVCSNDSFRGIDENRANSMGDMTTAGHSSSITNLNHSSELGISSLQGRRVTLQGVEYEAHNHLSPTRPNTLERPIASTPSSPIPSPIAPRRGMTDVEKRRASLAVRRQSNVQLIQKACGRRTSTTLIPLTSAQIHLVRSLWRQIYLTKGPTVIGTTVMHRLFFKCPKLKEQFRNCPMPRCFSNHDSFAKSHCKAMAELVDQVVESLDDLDNVTAELQRVGKLHAQLLSGQLSSKLWNSVAETFIDCTLEWGDRRCRSETVRKAWALIIAFMVEKIKHGHLEARKQLLVMRSTIAGLERVALNASSTATATANIKI</sequence>
<dbReference type="PANTHER" id="PTHR46458">
    <property type="entry name" value="BLR2807 PROTEIN"/>
    <property type="match status" value="1"/>
</dbReference>
<feature type="region of interest" description="Disordered" evidence="4">
    <location>
        <begin position="439"/>
        <end position="471"/>
    </location>
</feature>
<dbReference type="WBParaSite" id="jg25934">
    <property type="protein sequence ID" value="jg25934"/>
    <property type="gene ID" value="jg25934"/>
</dbReference>
<feature type="compositionally biased region" description="Low complexity" evidence="4">
    <location>
        <begin position="1"/>
        <end position="25"/>
    </location>
</feature>
<dbReference type="InterPro" id="IPR000971">
    <property type="entry name" value="Globin"/>
</dbReference>
<reference evidence="7" key="1">
    <citation type="submission" date="2022-11" db="UniProtKB">
        <authorList>
            <consortium name="WormBaseParasite"/>
        </authorList>
    </citation>
    <scope>IDENTIFICATION</scope>
</reference>
<dbReference type="InterPro" id="IPR012292">
    <property type="entry name" value="Globin/Proto"/>
</dbReference>
<dbReference type="PANTHER" id="PTHR46458:SF7">
    <property type="entry name" value="GLOBIN DOMAIN-CONTAINING PROTEIN"/>
    <property type="match status" value="1"/>
</dbReference>
<keyword evidence="6" id="KW-1185">Reference proteome</keyword>
<name>A0A915E297_9BILA</name>
<dbReference type="Proteomes" id="UP000887574">
    <property type="component" value="Unplaced"/>
</dbReference>
<proteinExistence type="predicted"/>
<feature type="domain" description="Globin" evidence="5">
    <location>
        <begin position="505"/>
        <end position="657"/>
    </location>
</feature>
<feature type="compositionally biased region" description="Low complexity" evidence="4">
    <location>
        <begin position="308"/>
        <end position="319"/>
    </location>
</feature>
<dbReference type="PROSITE" id="PS01033">
    <property type="entry name" value="GLOBIN"/>
    <property type="match status" value="1"/>
</dbReference>
<organism evidence="6 7">
    <name type="scientific">Ditylenchus dipsaci</name>
    <dbReference type="NCBI Taxonomy" id="166011"/>
    <lineage>
        <taxon>Eukaryota</taxon>
        <taxon>Metazoa</taxon>
        <taxon>Ecdysozoa</taxon>
        <taxon>Nematoda</taxon>
        <taxon>Chromadorea</taxon>
        <taxon>Rhabditida</taxon>
        <taxon>Tylenchina</taxon>
        <taxon>Tylenchomorpha</taxon>
        <taxon>Sphaerularioidea</taxon>
        <taxon>Anguinidae</taxon>
        <taxon>Anguininae</taxon>
        <taxon>Ditylenchus</taxon>
    </lineage>
</organism>
<evidence type="ECO:0000256" key="3">
    <source>
        <dbReference type="ARBA" id="ARBA00023004"/>
    </source>
</evidence>
<evidence type="ECO:0000256" key="4">
    <source>
        <dbReference type="SAM" id="MobiDB-lite"/>
    </source>
</evidence>
<feature type="compositionally biased region" description="Low complexity" evidence="4">
    <location>
        <begin position="94"/>
        <end position="103"/>
    </location>
</feature>
<dbReference type="SUPFAM" id="SSF46458">
    <property type="entry name" value="Globin-like"/>
    <property type="match status" value="1"/>
</dbReference>
<dbReference type="Pfam" id="PF00042">
    <property type="entry name" value="Globin"/>
    <property type="match status" value="1"/>
</dbReference>
<keyword evidence="2" id="KW-0479">Metal-binding</keyword>
<feature type="region of interest" description="Disordered" evidence="4">
    <location>
        <begin position="282"/>
        <end position="328"/>
    </location>
</feature>